<feature type="transmembrane region" description="Helical" evidence="1">
    <location>
        <begin position="21"/>
        <end position="38"/>
    </location>
</feature>
<evidence type="ECO:0008006" key="4">
    <source>
        <dbReference type="Google" id="ProtNLM"/>
    </source>
</evidence>
<evidence type="ECO:0000313" key="3">
    <source>
        <dbReference type="Proteomes" id="UP001310386"/>
    </source>
</evidence>
<proteinExistence type="predicted"/>
<dbReference type="InterPro" id="IPR006311">
    <property type="entry name" value="TAT_signal"/>
</dbReference>
<dbReference type="InterPro" id="IPR008972">
    <property type="entry name" value="Cupredoxin"/>
</dbReference>
<organism evidence="2 3">
    <name type="scientific">Ferviditalea candida</name>
    <dbReference type="NCBI Taxonomy" id="3108399"/>
    <lineage>
        <taxon>Bacteria</taxon>
        <taxon>Bacillati</taxon>
        <taxon>Bacillota</taxon>
        <taxon>Bacilli</taxon>
        <taxon>Bacillales</taxon>
        <taxon>Paenibacillaceae</taxon>
        <taxon>Ferviditalea</taxon>
    </lineage>
</organism>
<keyword evidence="1" id="KW-0472">Membrane</keyword>
<keyword evidence="1" id="KW-0812">Transmembrane</keyword>
<name>A0ABU5ZHP0_9BACL</name>
<keyword evidence="3" id="KW-1185">Reference proteome</keyword>
<sequence length="211" mass="23281">MTDHPEKPSDEDQVNWSRRKFLIGMTGLAVVGIGALFGRSAIAQVAEAVTGTPVNSGVINVYTRDYSYTPSRMTWRVGDQISMVLTNKSPNRFHEMMIGRGFDTTPSEFGPIKTQFHEDFWDGVHVMVSEADAVDNLATNNAVVTCNVTPHPWLITAPGNGNFSPTLMPGGMIRFDFTVPNKPGTWYYGCFVQGYRHYEAGMQGTLVILPA</sequence>
<accession>A0ABU5ZHP0</accession>
<dbReference type="Gene3D" id="2.60.40.420">
    <property type="entry name" value="Cupredoxins - blue copper proteins"/>
    <property type="match status" value="1"/>
</dbReference>
<reference evidence="2" key="1">
    <citation type="submission" date="2023-12" db="EMBL/GenBank/DDBJ databases">
        <title>Fervidustalea candida gen. nov., sp. nov., a novel member of the family Paenibacillaceae isolated from a geothermal area.</title>
        <authorList>
            <person name="Li W.-J."/>
            <person name="Jiao J.-Y."/>
            <person name="Chen Y."/>
        </authorList>
    </citation>
    <scope>NUCLEOTIDE SEQUENCE</scope>
    <source>
        <strain evidence="2">SYSU GA230002</strain>
    </source>
</reference>
<dbReference type="Proteomes" id="UP001310386">
    <property type="component" value="Unassembled WGS sequence"/>
</dbReference>
<dbReference type="RefSeq" id="WP_371754145.1">
    <property type="nucleotide sequence ID" value="NZ_JAYJLD010000012.1"/>
</dbReference>
<evidence type="ECO:0000313" key="2">
    <source>
        <dbReference type="EMBL" id="MEB3102027.1"/>
    </source>
</evidence>
<protein>
    <recommendedName>
        <fullName evidence="4">Plastocyanin</fullName>
    </recommendedName>
</protein>
<evidence type="ECO:0000256" key="1">
    <source>
        <dbReference type="SAM" id="Phobius"/>
    </source>
</evidence>
<comment type="caution">
    <text evidence="2">The sequence shown here is derived from an EMBL/GenBank/DDBJ whole genome shotgun (WGS) entry which is preliminary data.</text>
</comment>
<dbReference type="SUPFAM" id="SSF49503">
    <property type="entry name" value="Cupredoxins"/>
    <property type="match status" value="1"/>
</dbReference>
<dbReference type="PROSITE" id="PS51318">
    <property type="entry name" value="TAT"/>
    <property type="match status" value="1"/>
</dbReference>
<dbReference type="EMBL" id="JAYJLD010000012">
    <property type="protein sequence ID" value="MEB3102027.1"/>
    <property type="molecule type" value="Genomic_DNA"/>
</dbReference>
<gene>
    <name evidence="2" type="ORF">VF724_10160</name>
</gene>
<keyword evidence="1" id="KW-1133">Transmembrane helix</keyword>